<dbReference type="Proteomes" id="UP000503505">
    <property type="component" value="Chromosome"/>
</dbReference>
<dbReference type="EMBL" id="CP044463">
    <property type="protein sequence ID" value="QIC68408.1"/>
    <property type="molecule type" value="Genomic_DNA"/>
</dbReference>
<accession>A0AAE6WXH1</accession>
<name>A0AAE6WXH1_9GAMM</name>
<reference evidence="1 2" key="1">
    <citation type="submission" date="2019-09" db="EMBL/GenBank/DDBJ databases">
        <title>Non-baumannii Acinetobacter spp. carrying blaNDM-1 isolated in China.</title>
        <authorList>
            <person name="Cui C."/>
            <person name="Chen C."/>
            <person name="Sun J."/>
            <person name="Liu Y."/>
        </authorList>
    </citation>
    <scope>NUCLEOTIDE SEQUENCE [LARGE SCALE GENOMIC DNA]</scope>
    <source>
        <strain evidence="1 2">HZE23-1</strain>
    </source>
</reference>
<evidence type="ECO:0000313" key="2">
    <source>
        <dbReference type="Proteomes" id="UP000503505"/>
    </source>
</evidence>
<protein>
    <submittedName>
        <fullName evidence="1">Uncharacterized protein</fullName>
    </submittedName>
</protein>
<sequence length="256" mass="25629">MASLLGGGKFNGVFTLAVQGISKAVGFLTKAVITLVDEVVETVSTLTAPLTDALTQLPLVGDTLKTVLDTSTGLLADVSQGVHAVSDQLLQGDLSGGIDILLNGTTDLVGQTLDGVSDILDSVLDTTAPLTAPLLSLPVIGDVVASVGQTTSNLSGLISETGDYVAGIQPLDLVNDVLSNPVASVGGVLQDVSGTVDALLDDLAPITDTAADLPVIGSIVTTVGATAGAVNDGLYDLGTQLGKVGPLDLELQLAYV</sequence>
<dbReference type="AlphaFoldDB" id="A0AAE6WXH1"/>
<gene>
    <name evidence="1" type="ORF">FSC10_14040</name>
</gene>
<dbReference type="RefSeq" id="WP_163172418.1">
    <property type="nucleotide sequence ID" value="NZ_CP044463.1"/>
</dbReference>
<proteinExistence type="predicted"/>
<organism evidence="1 2">
    <name type="scientific">Acinetobacter schindleri</name>
    <dbReference type="NCBI Taxonomy" id="108981"/>
    <lineage>
        <taxon>Bacteria</taxon>
        <taxon>Pseudomonadati</taxon>
        <taxon>Pseudomonadota</taxon>
        <taxon>Gammaproteobacteria</taxon>
        <taxon>Moraxellales</taxon>
        <taxon>Moraxellaceae</taxon>
        <taxon>Acinetobacter</taxon>
    </lineage>
</organism>
<evidence type="ECO:0000313" key="1">
    <source>
        <dbReference type="EMBL" id="QIC68408.1"/>
    </source>
</evidence>